<dbReference type="Proteomes" id="UP000182658">
    <property type="component" value="Unassembled WGS sequence"/>
</dbReference>
<reference evidence="2 3" key="1">
    <citation type="submission" date="2016-10" db="EMBL/GenBank/DDBJ databases">
        <title>Draft genome sequence of Coniochaeta ligniaria NRRL30616, a lignocellulolytic fungus for bioabatement of inhibitors in plant biomass hydrolysates.</title>
        <authorList>
            <consortium name="DOE Joint Genome Institute"/>
            <person name="Jimenez D.J."/>
            <person name="Hector R.E."/>
            <person name="Riley R."/>
            <person name="Sun H."/>
            <person name="Grigoriev I.V."/>
            <person name="Van Elsas J.D."/>
            <person name="Nichols N.N."/>
        </authorList>
    </citation>
    <scope>NUCLEOTIDE SEQUENCE [LARGE SCALE GENOMIC DNA]</scope>
    <source>
        <strain evidence="2 3">NRRL 30616</strain>
    </source>
</reference>
<organism evidence="2 3">
    <name type="scientific">Coniochaeta ligniaria NRRL 30616</name>
    <dbReference type="NCBI Taxonomy" id="1408157"/>
    <lineage>
        <taxon>Eukaryota</taxon>
        <taxon>Fungi</taxon>
        <taxon>Dikarya</taxon>
        <taxon>Ascomycota</taxon>
        <taxon>Pezizomycotina</taxon>
        <taxon>Sordariomycetes</taxon>
        <taxon>Sordariomycetidae</taxon>
        <taxon>Coniochaetales</taxon>
        <taxon>Coniochaetaceae</taxon>
        <taxon>Coniochaeta</taxon>
    </lineage>
</organism>
<dbReference type="OrthoDB" id="4707307at2759"/>
<proteinExistence type="predicted"/>
<feature type="region of interest" description="Disordered" evidence="1">
    <location>
        <begin position="85"/>
        <end position="109"/>
    </location>
</feature>
<protein>
    <submittedName>
        <fullName evidence="2">Uncharacterized protein</fullName>
    </submittedName>
</protein>
<feature type="compositionally biased region" description="Basic and acidic residues" evidence="1">
    <location>
        <begin position="123"/>
        <end position="136"/>
    </location>
</feature>
<evidence type="ECO:0000313" key="2">
    <source>
        <dbReference type="EMBL" id="OIW22091.1"/>
    </source>
</evidence>
<evidence type="ECO:0000256" key="1">
    <source>
        <dbReference type="SAM" id="MobiDB-lite"/>
    </source>
</evidence>
<keyword evidence="3" id="KW-1185">Reference proteome</keyword>
<feature type="region of interest" description="Disordered" evidence="1">
    <location>
        <begin position="123"/>
        <end position="146"/>
    </location>
</feature>
<gene>
    <name evidence="2" type="ORF">CONLIGDRAFT_687875</name>
</gene>
<dbReference type="AlphaFoldDB" id="A0A1J7I3Z7"/>
<evidence type="ECO:0000313" key="3">
    <source>
        <dbReference type="Proteomes" id="UP000182658"/>
    </source>
</evidence>
<accession>A0A1J7I3Z7</accession>
<dbReference type="InParanoid" id="A0A1J7I3Z7"/>
<name>A0A1J7I3Z7_9PEZI</name>
<sequence length="251" mass="27990">MAHLAHPRPENLGVNLSTIRYLDESVTSLHEKKMNSLKMDSLMEMMRTQMGQNHQLAAEVAQLAAQVAQLAAQVAQLAAQVAQLAAQTPRRKPSHRRDPPSPADEDDDFEMIGHHQLPCRDREMTSHREIKPENGRRSYAPFTSAGNSLNRQQSAYLSTTSTSTVLHSIGSLDLHWRASLAPTSNAARSASSIELIQTQMTLGWSLMARRWTDVMAFQDHLYSFTDDDNPEAENQVLSLLDTLFSGSALIW</sequence>
<dbReference type="EMBL" id="KV875183">
    <property type="protein sequence ID" value="OIW22091.1"/>
    <property type="molecule type" value="Genomic_DNA"/>
</dbReference>